<keyword evidence="6" id="KW-0456">Lyase</keyword>
<dbReference type="AlphaFoldDB" id="A0A6J6YQY7"/>
<dbReference type="SUPFAM" id="SSF103263">
    <property type="entry name" value="Chorismate synthase, AroC"/>
    <property type="match status" value="1"/>
</dbReference>
<dbReference type="EMBL" id="CAFAAQ010000099">
    <property type="protein sequence ID" value="CAB4810683.1"/>
    <property type="molecule type" value="Genomic_DNA"/>
</dbReference>
<accession>A0A6J6YQY7</accession>
<dbReference type="PIRSF" id="PIRSF001456">
    <property type="entry name" value="Chorismate_synth"/>
    <property type="match status" value="1"/>
</dbReference>
<gene>
    <name evidence="7" type="ORF">UFOPK2582_01349</name>
    <name evidence="8" type="ORF">UFOPK3046_01131</name>
</gene>
<dbReference type="PROSITE" id="PS00788">
    <property type="entry name" value="CHORISMATE_SYNTHASE_2"/>
    <property type="match status" value="1"/>
</dbReference>
<dbReference type="PROSITE" id="PS00787">
    <property type="entry name" value="CHORISMATE_SYNTHASE_1"/>
    <property type="match status" value="1"/>
</dbReference>
<dbReference type="CDD" id="cd07304">
    <property type="entry name" value="Chorismate_synthase"/>
    <property type="match status" value="1"/>
</dbReference>
<dbReference type="FunFam" id="3.60.150.10:FF:000003">
    <property type="entry name" value="Chorismate synthase"/>
    <property type="match status" value="1"/>
</dbReference>
<dbReference type="GO" id="GO:0009423">
    <property type="term" value="P:chorismate biosynthetic process"/>
    <property type="evidence" value="ECO:0007669"/>
    <property type="project" value="UniProtKB-UniPathway"/>
</dbReference>
<dbReference type="PROSITE" id="PS00789">
    <property type="entry name" value="CHORISMATE_SYNTHASE_3"/>
    <property type="match status" value="1"/>
</dbReference>
<evidence type="ECO:0000256" key="6">
    <source>
        <dbReference type="ARBA" id="ARBA00023239"/>
    </source>
</evidence>
<dbReference type="NCBIfam" id="TIGR00033">
    <property type="entry name" value="aroC"/>
    <property type="match status" value="1"/>
</dbReference>
<dbReference type="PANTHER" id="PTHR21085">
    <property type="entry name" value="CHORISMATE SYNTHASE"/>
    <property type="match status" value="1"/>
</dbReference>
<dbReference type="GO" id="GO:0010181">
    <property type="term" value="F:FMN binding"/>
    <property type="evidence" value="ECO:0007669"/>
    <property type="project" value="TreeGrafter"/>
</dbReference>
<evidence type="ECO:0000313" key="8">
    <source>
        <dbReference type="EMBL" id="CAB4810683.1"/>
    </source>
</evidence>
<dbReference type="Gene3D" id="3.60.150.10">
    <property type="entry name" value="Chorismate synthase AroC"/>
    <property type="match status" value="1"/>
</dbReference>
<evidence type="ECO:0000256" key="2">
    <source>
        <dbReference type="ARBA" id="ARBA00008014"/>
    </source>
</evidence>
<evidence type="ECO:0000256" key="5">
    <source>
        <dbReference type="ARBA" id="ARBA00023141"/>
    </source>
</evidence>
<dbReference type="GO" id="GO:0004107">
    <property type="term" value="F:chorismate synthase activity"/>
    <property type="evidence" value="ECO:0007669"/>
    <property type="project" value="UniProtKB-EC"/>
</dbReference>
<dbReference type="GO" id="GO:0005829">
    <property type="term" value="C:cytosol"/>
    <property type="evidence" value="ECO:0007669"/>
    <property type="project" value="TreeGrafter"/>
</dbReference>
<evidence type="ECO:0000256" key="4">
    <source>
        <dbReference type="ARBA" id="ARBA00022605"/>
    </source>
</evidence>
<dbReference type="GO" id="GO:0008652">
    <property type="term" value="P:amino acid biosynthetic process"/>
    <property type="evidence" value="ECO:0007669"/>
    <property type="project" value="UniProtKB-KW"/>
</dbReference>
<dbReference type="InterPro" id="IPR000453">
    <property type="entry name" value="Chorismate_synth"/>
</dbReference>
<keyword evidence="4" id="KW-0028">Amino-acid biosynthesis</keyword>
<dbReference type="UniPathway" id="UPA00053">
    <property type="reaction ID" value="UER00090"/>
</dbReference>
<proteinExistence type="inferred from homology"/>
<comment type="pathway">
    <text evidence="1">Metabolic intermediate biosynthesis; chorismate biosynthesis; chorismate from D-erythrose 4-phosphate and phosphoenolpyruvate: step 7/7.</text>
</comment>
<dbReference type="HAMAP" id="MF_00300">
    <property type="entry name" value="Chorismate_synth"/>
    <property type="match status" value="1"/>
</dbReference>
<name>A0A6J6YQY7_9ZZZZ</name>
<comment type="similarity">
    <text evidence="2">Belongs to the chorismate synthase family.</text>
</comment>
<dbReference type="EMBL" id="CAEZXS010000188">
    <property type="protein sequence ID" value="CAB4709333.1"/>
    <property type="molecule type" value="Genomic_DNA"/>
</dbReference>
<evidence type="ECO:0000256" key="1">
    <source>
        <dbReference type="ARBA" id="ARBA00005044"/>
    </source>
</evidence>
<protein>
    <recommendedName>
        <fullName evidence="3">chorismate synthase</fullName>
        <ecNumber evidence="3">4.2.3.5</ecNumber>
    </recommendedName>
</protein>
<dbReference type="PANTHER" id="PTHR21085:SF0">
    <property type="entry name" value="CHORISMATE SYNTHASE"/>
    <property type="match status" value="1"/>
</dbReference>
<dbReference type="NCBIfam" id="NF003793">
    <property type="entry name" value="PRK05382.1"/>
    <property type="match status" value="1"/>
</dbReference>
<dbReference type="EC" id="4.2.3.5" evidence="3"/>
<evidence type="ECO:0000313" key="7">
    <source>
        <dbReference type="EMBL" id="CAB4709333.1"/>
    </source>
</evidence>
<reference evidence="8" key="1">
    <citation type="submission" date="2020-05" db="EMBL/GenBank/DDBJ databases">
        <authorList>
            <person name="Chiriac C."/>
            <person name="Salcher M."/>
            <person name="Ghai R."/>
            <person name="Kavagutti S V."/>
        </authorList>
    </citation>
    <scope>NUCLEOTIDE SEQUENCE</scope>
</reference>
<dbReference type="GO" id="GO:0009073">
    <property type="term" value="P:aromatic amino acid family biosynthetic process"/>
    <property type="evidence" value="ECO:0007669"/>
    <property type="project" value="UniProtKB-KW"/>
</dbReference>
<sequence>MVQARLRQKVLRICRNKVWSGLQRLPYLPDMGSSTGRLFRITTFGESHGGGVGVVLDGCPPGLELSEADIQPDLDRRRPGQSRLVTQRDESDKVEILSGVYEGRTLGSPIAMLVRNADQISGAYEEMKTTYRPSHADWTTEAKYGIRAVAGGGRASARETIGRVAAAAVARKLLAQSCGVEVLGWVSQIHTITSAIDASLVQLDQVEATPTRCPDPVAAGLMVTAIEQARRDGDSLGGIVSCIARGVPAGWGEPVFDKLEADLAKAVMSLPATKGFELGSGFGAAAMTGKEHNDAFVPGADGKPRTLTNHSGGIQGGISNGEEINIRVAFKPTATISSEQQTVDRDNNAVTLAAKGRHDPCVLPRAVPLVEAAMLLVLADHWLRQESIRTSAGLS</sequence>
<dbReference type="InterPro" id="IPR035904">
    <property type="entry name" value="Chorismate_synth_AroC_sf"/>
</dbReference>
<keyword evidence="5" id="KW-0057">Aromatic amino acid biosynthesis</keyword>
<organism evidence="8">
    <name type="scientific">freshwater metagenome</name>
    <dbReference type="NCBI Taxonomy" id="449393"/>
    <lineage>
        <taxon>unclassified sequences</taxon>
        <taxon>metagenomes</taxon>
        <taxon>ecological metagenomes</taxon>
    </lineage>
</organism>
<evidence type="ECO:0000256" key="3">
    <source>
        <dbReference type="ARBA" id="ARBA00013036"/>
    </source>
</evidence>
<dbReference type="Pfam" id="PF01264">
    <property type="entry name" value="Chorismate_synt"/>
    <property type="match status" value="1"/>
</dbReference>
<dbReference type="InterPro" id="IPR020541">
    <property type="entry name" value="Chorismate_synthase_CS"/>
</dbReference>